<gene>
    <name evidence="2" type="ORF">O8D18_13840</name>
</gene>
<evidence type="ECO:0000313" key="3">
    <source>
        <dbReference type="Proteomes" id="UP001148455"/>
    </source>
</evidence>
<dbReference type="Proteomes" id="UP001148455">
    <property type="component" value="Unassembled WGS sequence"/>
</dbReference>
<sequence length="171" mass="19198">MSFLRLLIVGFIVCGVLDILTARVTKKETSSLSHFTVRAPIDFAFLGAIGMGLFIAIMLFAKHESRVIPVWIMIVLSIGLMLPSALLMIAPIKGVWDIIVSNDDITVVKGFIFKRHWKFSSIEYAKAGRGGLKVYINGRKRKAFFLDTMCPSSQNFIERMEKEGKTIIQPM</sequence>
<feature type="transmembrane region" description="Helical" evidence="1">
    <location>
        <begin position="67"/>
        <end position="89"/>
    </location>
</feature>
<feature type="transmembrane region" description="Helical" evidence="1">
    <location>
        <begin position="43"/>
        <end position="61"/>
    </location>
</feature>
<evidence type="ECO:0000313" key="2">
    <source>
        <dbReference type="EMBL" id="MCZ7695092.1"/>
    </source>
</evidence>
<keyword evidence="1" id="KW-1133">Transmembrane helix</keyword>
<dbReference type="EMBL" id="JAPZED010000021">
    <property type="protein sequence ID" value="MCZ7695092.1"/>
    <property type="molecule type" value="Genomic_DNA"/>
</dbReference>
<dbReference type="InterPro" id="IPR046690">
    <property type="entry name" value="DUF6560"/>
</dbReference>
<reference evidence="2" key="1">
    <citation type="submission" date="2022-12" db="EMBL/GenBank/DDBJ databases">
        <title>Genome of R. gnavus strain RSHDN_123.</title>
        <authorList>
            <person name="Abdugheni R."/>
        </authorList>
    </citation>
    <scope>NUCLEOTIDE SEQUENCE</scope>
    <source>
        <strain evidence="2">RSHDN_123</strain>
    </source>
</reference>
<comment type="caution">
    <text evidence="2">The sequence shown here is derived from an EMBL/GenBank/DDBJ whole genome shotgun (WGS) entry which is preliminary data.</text>
</comment>
<dbReference type="RefSeq" id="WP_269763057.1">
    <property type="nucleotide sequence ID" value="NZ_JAPZEC010000021.1"/>
</dbReference>
<accession>A0A9X3KAR8</accession>
<organism evidence="2 3">
    <name type="scientific">Mediterraneibacter gnavus</name>
    <name type="common">Ruminococcus gnavus</name>
    <dbReference type="NCBI Taxonomy" id="33038"/>
    <lineage>
        <taxon>Bacteria</taxon>
        <taxon>Bacillati</taxon>
        <taxon>Bacillota</taxon>
        <taxon>Clostridia</taxon>
        <taxon>Lachnospirales</taxon>
        <taxon>Lachnospiraceae</taxon>
        <taxon>Mediterraneibacter</taxon>
    </lineage>
</organism>
<evidence type="ECO:0000256" key="1">
    <source>
        <dbReference type="SAM" id="Phobius"/>
    </source>
</evidence>
<proteinExistence type="predicted"/>
<dbReference type="Pfam" id="PF20197">
    <property type="entry name" value="DUF6560"/>
    <property type="match status" value="1"/>
</dbReference>
<protein>
    <submittedName>
        <fullName evidence="2">Uncharacterized protein</fullName>
    </submittedName>
</protein>
<name>A0A9X3KAR8_MEDGN</name>
<keyword evidence="1" id="KW-0472">Membrane</keyword>
<keyword evidence="1" id="KW-0812">Transmembrane</keyword>
<dbReference type="AlphaFoldDB" id="A0A9X3KAR8"/>
<feature type="transmembrane region" description="Helical" evidence="1">
    <location>
        <begin position="6"/>
        <end position="22"/>
    </location>
</feature>